<evidence type="ECO:0000256" key="1">
    <source>
        <dbReference type="SAM" id="MobiDB-lite"/>
    </source>
</evidence>
<accession>A0AAD4QW84</accession>
<reference evidence="2" key="1">
    <citation type="submission" date="2022-01" db="EMBL/GenBank/DDBJ databases">
        <title>Genome Sequence Resource for Two Populations of Ditylenchus destructor, the Migratory Endoparasitic Phytonematode.</title>
        <authorList>
            <person name="Zhang H."/>
            <person name="Lin R."/>
            <person name="Xie B."/>
        </authorList>
    </citation>
    <scope>NUCLEOTIDE SEQUENCE</scope>
    <source>
        <strain evidence="2">BazhouSP</strain>
    </source>
</reference>
<organism evidence="2 3">
    <name type="scientific">Ditylenchus destructor</name>
    <dbReference type="NCBI Taxonomy" id="166010"/>
    <lineage>
        <taxon>Eukaryota</taxon>
        <taxon>Metazoa</taxon>
        <taxon>Ecdysozoa</taxon>
        <taxon>Nematoda</taxon>
        <taxon>Chromadorea</taxon>
        <taxon>Rhabditida</taxon>
        <taxon>Tylenchina</taxon>
        <taxon>Tylenchomorpha</taxon>
        <taxon>Sphaerularioidea</taxon>
        <taxon>Anguinidae</taxon>
        <taxon>Anguininae</taxon>
        <taxon>Ditylenchus</taxon>
    </lineage>
</organism>
<evidence type="ECO:0000313" key="3">
    <source>
        <dbReference type="Proteomes" id="UP001201812"/>
    </source>
</evidence>
<dbReference type="AlphaFoldDB" id="A0AAD4QW84"/>
<sequence length="352" mass="39605">MSRLSPSLAAADCVAMQLTPKPNFMEYFAPTRPFPQATARIGDTLRTKMHSLYKPSLSRDFVLRICLLFSLSPAGCVAMQLTSKQNFMEILRSTITVPSLPQWMFTRTFTITPEACYTYGAFQGGHAVRWLWTARPVYDPKGSQRGLHREREFGGHAVRWLGQSQWSELLASGNPWGKNWCRQSLFMIRRGVYEVYIESKISYDAVKHVSKTAIPLGRLAWLLVVALILIAYKYVESKKDQFYWSQLFDIPNLSLLLHSAVAALVEFMFQGNEEEQRHTGTPDVEPGVAQEPATSTNEQDPNVPGMEAECMVVNGLRADVTRLETDLGTANQTINGLRADLAQLAYSEKRSA</sequence>
<name>A0AAD4QW84_9BILA</name>
<feature type="region of interest" description="Disordered" evidence="1">
    <location>
        <begin position="275"/>
        <end position="304"/>
    </location>
</feature>
<keyword evidence="3" id="KW-1185">Reference proteome</keyword>
<proteinExistence type="predicted"/>
<comment type="caution">
    <text evidence="2">The sequence shown here is derived from an EMBL/GenBank/DDBJ whole genome shotgun (WGS) entry which is preliminary data.</text>
</comment>
<dbReference type="Proteomes" id="UP001201812">
    <property type="component" value="Unassembled WGS sequence"/>
</dbReference>
<gene>
    <name evidence="2" type="ORF">DdX_13706</name>
</gene>
<protein>
    <submittedName>
        <fullName evidence="2">Uncharacterized protein</fullName>
    </submittedName>
</protein>
<evidence type="ECO:0000313" key="2">
    <source>
        <dbReference type="EMBL" id="KAI1705238.1"/>
    </source>
</evidence>
<dbReference type="EMBL" id="JAKKPZ010000058">
    <property type="protein sequence ID" value="KAI1705238.1"/>
    <property type="molecule type" value="Genomic_DNA"/>
</dbReference>